<organism evidence="2">
    <name type="scientific">Arion vulgaris</name>
    <dbReference type="NCBI Taxonomy" id="1028688"/>
    <lineage>
        <taxon>Eukaryota</taxon>
        <taxon>Metazoa</taxon>
        <taxon>Spiralia</taxon>
        <taxon>Lophotrochozoa</taxon>
        <taxon>Mollusca</taxon>
        <taxon>Gastropoda</taxon>
        <taxon>Heterobranchia</taxon>
        <taxon>Euthyneura</taxon>
        <taxon>Panpulmonata</taxon>
        <taxon>Eupulmonata</taxon>
        <taxon>Stylommatophora</taxon>
        <taxon>Helicina</taxon>
        <taxon>Arionoidea</taxon>
        <taxon>Arionidae</taxon>
        <taxon>Arion</taxon>
    </lineage>
</organism>
<accession>A0A0B6ZT38</accession>
<protein>
    <submittedName>
        <fullName evidence="2">Uncharacterized protein</fullName>
    </submittedName>
</protein>
<dbReference type="EMBL" id="HACG01024110">
    <property type="protein sequence ID" value="CEK70975.1"/>
    <property type="molecule type" value="Transcribed_RNA"/>
</dbReference>
<reference evidence="2" key="1">
    <citation type="submission" date="2014-12" db="EMBL/GenBank/DDBJ databases">
        <title>Insight into the proteome of Arion vulgaris.</title>
        <authorList>
            <person name="Aradska J."/>
            <person name="Bulat T."/>
            <person name="Smidak R."/>
            <person name="Sarate P."/>
            <person name="Gangsoo J."/>
            <person name="Sialana F."/>
            <person name="Bilban M."/>
            <person name="Lubec G."/>
        </authorList>
    </citation>
    <scope>NUCLEOTIDE SEQUENCE</scope>
    <source>
        <tissue evidence="2">Skin</tissue>
    </source>
</reference>
<proteinExistence type="predicted"/>
<evidence type="ECO:0000313" key="2">
    <source>
        <dbReference type="EMBL" id="CEK70976.1"/>
    </source>
</evidence>
<evidence type="ECO:0000313" key="1">
    <source>
        <dbReference type="EMBL" id="CEK70975.1"/>
    </source>
</evidence>
<sequence length="89" mass="10802">MAFMTLGKVVHVRYIAIKIKNLFSDHDVWLGKVSTFLRPMTHDGGYVQPHANYFPVRFWYLKLGLSKNRYDLEKSHYNWEYWSWDHTHL</sequence>
<dbReference type="AlphaFoldDB" id="A0A0B6ZT38"/>
<gene>
    <name evidence="2" type="primary">ORF76418</name>
    <name evidence="1" type="synonym">ORF76416</name>
</gene>
<dbReference type="EMBL" id="HACG01024111">
    <property type="protein sequence ID" value="CEK70976.1"/>
    <property type="molecule type" value="Transcribed_RNA"/>
</dbReference>
<name>A0A0B6ZT38_9EUPU</name>